<name>A0A7J6W4Q5_THATH</name>
<evidence type="ECO:0000313" key="2">
    <source>
        <dbReference type="Proteomes" id="UP000554482"/>
    </source>
</evidence>
<evidence type="ECO:0000313" key="1">
    <source>
        <dbReference type="EMBL" id="KAF5192356.1"/>
    </source>
</evidence>
<proteinExistence type="predicted"/>
<dbReference type="Proteomes" id="UP000554482">
    <property type="component" value="Unassembled WGS sequence"/>
</dbReference>
<reference evidence="1 2" key="1">
    <citation type="submission" date="2020-06" db="EMBL/GenBank/DDBJ databases">
        <title>Transcriptomic and genomic resources for Thalictrum thalictroides and T. hernandezii: Facilitating candidate gene discovery in an emerging model plant lineage.</title>
        <authorList>
            <person name="Arias T."/>
            <person name="Riano-Pachon D.M."/>
            <person name="Di Stilio V.S."/>
        </authorList>
    </citation>
    <scope>NUCLEOTIDE SEQUENCE [LARGE SCALE GENOMIC DNA]</scope>
    <source>
        <strain evidence="2">cv. WT478/WT964</strain>
        <tissue evidence="1">Leaves</tissue>
    </source>
</reference>
<dbReference type="OrthoDB" id="407558at2759"/>
<sequence>ENCVADPEQILEEYTHIVAVDATGNMFCYEANKDLNHKTKNWIDFLGKI</sequence>
<accession>A0A7J6W4Q5</accession>
<organism evidence="1 2">
    <name type="scientific">Thalictrum thalictroides</name>
    <name type="common">Rue-anemone</name>
    <name type="synonym">Anemone thalictroides</name>
    <dbReference type="NCBI Taxonomy" id="46969"/>
    <lineage>
        <taxon>Eukaryota</taxon>
        <taxon>Viridiplantae</taxon>
        <taxon>Streptophyta</taxon>
        <taxon>Embryophyta</taxon>
        <taxon>Tracheophyta</taxon>
        <taxon>Spermatophyta</taxon>
        <taxon>Magnoliopsida</taxon>
        <taxon>Ranunculales</taxon>
        <taxon>Ranunculaceae</taxon>
        <taxon>Thalictroideae</taxon>
        <taxon>Thalictrum</taxon>
    </lineage>
</organism>
<keyword evidence="2" id="KW-1185">Reference proteome</keyword>
<comment type="caution">
    <text evidence="1">The sequence shown here is derived from an EMBL/GenBank/DDBJ whole genome shotgun (WGS) entry which is preliminary data.</text>
</comment>
<gene>
    <name evidence="1" type="ORF">FRX31_018059</name>
</gene>
<feature type="non-terminal residue" evidence="1">
    <location>
        <position position="49"/>
    </location>
</feature>
<dbReference type="EMBL" id="JABWDY010021480">
    <property type="protein sequence ID" value="KAF5192356.1"/>
    <property type="molecule type" value="Genomic_DNA"/>
</dbReference>
<dbReference type="AlphaFoldDB" id="A0A7J6W4Q5"/>
<protein>
    <submittedName>
        <fullName evidence="1">Uncharacterized protein</fullName>
    </submittedName>
</protein>